<dbReference type="GO" id="GO:0019901">
    <property type="term" value="F:protein kinase binding"/>
    <property type="evidence" value="ECO:0007669"/>
    <property type="project" value="TreeGrafter"/>
</dbReference>
<evidence type="ECO:0000256" key="4">
    <source>
        <dbReference type="SAM" id="MobiDB-lite"/>
    </source>
</evidence>
<proteinExistence type="predicted"/>
<keyword evidence="6" id="KW-1185">Reference proteome</keyword>
<dbReference type="EMBL" id="BRZM01000038">
    <property type="protein sequence ID" value="GLD59655.1"/>
    <property type="molecule type" value="Genomic_DNA"/>
</dbReference>
<dbReference type="GO" id="GO:0005737">
    <property type="term" value="C:cytoplasm"/>
    <property type="evidence" value="ECO:0007669"/>
    <property type="project" value="TreeGrafter"/>
</dbReference>
<dbReference type="PANTHER" id="PTHR24201:SF8">
    <property type="entry name" value="CYCLIN-DEPENDENT KINASE 4 INHIBITOR B"/>
    <property type="match status" value="1"/>
</dbReference>
<feature type="region of interest" description="Disordered" evidence="4">
    <location>
        <begin position="256"/>
        <end position="311"/>
    </location>
</feature>
<dbReference type="GO" id="GO:0008285">
    <property type="term" value="P:negative regulation of cell population proliferation"/>
    <property type="evidence" value="ECO:0007669"/>
    <property type="project" value="TreeGrafter"/>
</dbReference>
<name>A0AAD3R9C6_LATJO</name>
<feature type="compositionally biased region" description="Basic and acidic residues" evidence="4">
    <location>
        <begin position="296"/>
        <end position="309"/>
    </location>
</feature>
<dbReference type="InterPro" id="IPR050776">
    <property type="entry name" value="Ank_Repeat/CDKN_Inhibitor"/>
</dbReference>
<dbReference type="Proteomes" id="UP001279410">
    <property type="component" value="Unassembled WGS sequence"/>
</dbReference>
<dbReference type="PANTHER" id="PTHR24201">
    <property type="entry name" value="ANK_REP_REGION DOMAIN-CONTAINING PROTEIN"/>
    <property type="match status" value="1"/>
</dbReference>
<feature type="region of interest" description="Disordered" evidence="4">
    <location>
        <begin position="403"/>
        <end position="426"/>
    </location>
</feature>
<dbReference type="InterPro" id="IPR002110">
    <property type="entry name" value="Ankyrin_rpt"/>
</dbReference>
<keyword evidence="1" id="KW-0677">Repeat</keyword>
<evidence type="ECO:0000313" key="5">
    <source>
        <dbReference type="EMBL" id="GLD59655.1"/>
    </source>
</evidence>
<keyword evidence="2 3" id="KW-0040">ANK repeat</keyword>
<comment type="caution">
    <text evidence="5">The sequence shown here is derived from an EMBL/GenBank/DDBJ whole genome shotgun (WGS) entry which is preliminary data.</text>
</comment>
<evidence type="ECO:0000256" key="1">
    <source>
        <dbReference type="ARBA" id="ARBA00022737"/>
    </source>
</evidence>
<gene>
    <name evidence="5" type="ORF">AKAME5_001163900</name>
</gene>
<feature type="compositionally biased region" description="Low complexity" evidence="4">
    <location>
        <begin position="417"/>
        <end position="426"/>
    </location>
</feature>
<protein>
    <submittedName>
        <fullName evidence="5">Ankyrin repeat domain-containing protein 33B-like protein</fullName>
    </submittedName>
</protein>
<dbReference type="Pfam" id="PF12796">
    <property type="entry name" value="Ank_2"/>
    <property type="match status" value="1"/>
</dbReference>
<accession>A0AAD3R9C6</accession>
<dbReference type="InterPro" id="IPR036770">
    <property type="entry name" value="Ankyrin_rpt-contain_sf"/>
</dbReference>
<dbReference type="AlphaFoldDB" id="A0AAD3R9C6"/>
<evidence type="ECO:0000256" key="2">
    <source>
        <dbReference type="ARBA" id="ARBA00023043"/>
    </source>
</evidence>
<dbReference type="Gene3D" id="1.25.40.20">
    <property type="entry name" value="Ankyrin repeat-containing domain"/>
    <property type="match status" value="1"/>
</dbReference>
<dbReference type="SMART" id="SM00248">
    <property type="entry name" value="ANK"/>
    <property type="match status" value="3"/>
</dbReference>
<reference evidence="5" key="1">
    <citation type="submission" date="2022-08" db="EMBL/GenBank/DDBJ databases">
        <title>Genome sequencing of akame (Lates japonicus).</title>
        <authorList>
            <person name="Hashiguchi Y."/>
            <person name="Takahashi H."/>
        </authorList>
    </citation>
    <scope>NUCLEOTIDE SEQUENCE</scope>
    <source>
        <strain evidence="5">Kochi</strain>
    </source>
</reference>
<organism evidence="5 6">
    <name type="scientific">Lates japonicus</name>
    <name type="common">Japanese lates</name>
    <dbReference type="NCBI Taxonomy" id="270547"/>
    <lineage>
        <taxon>Eukaryota</taxon>
        <taxon>Metazoa</taxon>
        <taxon>Chordata</taxon>
        <taxon>Craniata</taxon>
        <taxon>Vertebrata</taxon>
        <taxon>Euteleostomi</taxon>
        <taxon>Actinopterygii</taxon>
        <taxon>Neopterygii</taxon>
        <taxon>Teleostei</taxon>
        <taxon>Neoteleostei</taxon>
        <taxon>Acanthomorphata</taxon>
        <taxon>Carangaria</taxon>
        <taxon>Carangaria incertae sedis</taxon>
        <taxon>Centropomidae</taxon>
        <taxon>Lates</taxon>
    </lineage>
</organism>
<evidence type="ECO:0000313" key="6">
    <source>
        <dbReference type="Proteomes" id="UP001279410"/>
    </source>
</evidence>
<dbReference type="PROSITE" id="PS50297">
    <property type="entry name" value="ANK_REP_REGION"/>
    <property type="match status" value="1"/>
</dbReference>
<feature type="region of interest" description="Disordered" evidence="4">
    <location>
        <begin position="460"/>
        <end position="487"/>
    </location>
</feature>
<evidence type="ECO:0000256" key="3">
    <source>
        <dbReference type="PROSITE-ProRule" id="PRU00023"/>
    </source>
</evidence>
<sequence>MLKAPGKSDEQTGTKILLEAMSKDKVHLARFVLDALDGEIVDSKTEGAETPLISSVLLPHSQTRCKFLELLLQRGASVNCQGGNGRTALSYACEKGYLDAVKLLVRNNADPEIVDSWGNTALMYAAVAGHSHVVEFLVRAFKRLGLQIDRQNKVGNSAVEVAKFLGHTECIFALTNNSKKGRESEGGAQGNAQSRLSVRGCDENDKVDSKVRQLVNKLEVLKTCNHADCLLAQKCTWQPRPRIKQSRLPSMDSIEEFERENDGSYSPPQDLDFSAVLTPKPPPRTSDHSPNSKHPKTGERLTTSDDHHLPPLIQSCDAQKSIFLSPRPSRNTAKPCAPSALGILLTPILSNKSESESGTEKSKMSDFGVPRFHDSYYQKRCSLPTSILSPTPPERTLVALRKSRTVRRREASPCKAEPPQLTAPAAATSTTTFSVLSNKLLRRFTSPEFKKDVKELEDDPVLAPGRIPRSETFPQGIKHPQVGSKPSIDSISSVNCEFDFYFRVPNS</sequence>
<dbReference type="GO" id="GO:0005634">
    <property type="term" value="C:nucleus"/>
    <property type="evidence" value="ECO:0007669"/>
    <property type="project" value="TreeGrafter"/>
</dbReference>
<dbReference type="GO" id="GO:2000045">
    <property type="term" value="P:regulation of G1/S transition of mitotic cell cycle"/>
    <property type="evidence" value="ECO:0007669"/>
    <property type="project" value="TreeGrafter"/>
</dbReference>
<feature type="repeat" description="ANK" evidence="3">
    <location>
        <begin position="84"/>
        <end position="116"/>
    </location>
</feature>
<dbReference type="GO" id="GO:0004861">
    <property type="term" value="F:cyclin-dependent protein serine/threonine kinase inhibitor activity"/>
    <property type="evidence" value="ECO:0007669"/>
    <property type="project" value="TreeGrafter"/>
</dbReference>
<dbReference type="SUPFAM" id="SSF48403">
    <property type="entry name" value="Ankyrin repeat"/>
    <property type="match status" value="1"/>
</dbReference>
<dbReference type="PROSITE" id="PS50088">
    <property type="entry name" value="ANK_REPEAT"/>
    <property type="match status" value="1"/>
</dbReference>